<comment type="caution">
    <text evidence="1">The sequence shown here is derived from an EMBL/GenBank/DDBJ whole genome shotgun (WGS) entry which is preliminary data.</text>
</comment>
<proteinExistence type="predicted"/>
<organism evidence="1 2">
    <name type="scientific">Dawidia cretensis</name>
    <dbReference type="NCBI Taxonomy" id="2782350"/>
    <lineage>
        <taxon>Bacteria</taxon>
        <taxon>Pseudomonadati</taxon>
        <taxon>Bacteroidota</taxon>
        <taxon>Cytophagia</taxon>
        <taxon>Cytophagales</taxon>
        <taxon>Chryseotaleaceae</taxon>
        <taxon>Dawidia</taxon>
    </lineage>
</organism>
<reference evidence="1 2" key="1">
    <citation type="submission" date="2021-05" db="EMBL/GenBank/DDBJ databases">
        <title>A Polyphasic approach of four new species of the genus Ohtaekwangia: Ohtaekwangia histidinii sp. nov., Ohtaekwangia cretensis sp. nov., Ohtaekwangia indiensis sp. nov., Ohtaekwangia reichenbachii sp. nov. from diverse environment.</title>
        <authorList>
            <person name="Octaviana S."/>
        </authorList>
    </citation>
    <scope>NUCLEOTIDE SEQUENCE [LARGE SCALE GENOMIC DNA]</scope>
    <source>
        <strain evidence="1 2">PWU5</strain>
    </source>
</reference>
<dbReference type="Gene3D" id="1.10.390.10">
    <property type="entry name" value="Neutral Protease Domain 2"/>
    <property type="match status" value="1"/>
</dbReference>
<feature type="non-terminal residue" evidence="1">
    <location>
        <position position="86"/>
    </location>
</feature>
<keyword evidence="2" id="KW-1185">Reference proteome</keyword>
<dbReference type="AlphaFoldDB" id="A0AAP2GXA5"/>
<evidence type="ECO:0000313" key="1">
    <source>
        <dbReference type="EMBL" id="MBT1712602.1"/>
    </source>
</evidence>
<feature type="non-terminal residue" evidence="1">
    <location>
        <position position="1"/>
    </location>
</feature>
<dbReference type="Proteomes" id="UP001319080">
    <property type="component" value="Unassembled WGS sequence"/>
</dbReference>
<evidence type="ECO:0000313" key="2">
    <source>
        <dbReference type="Proteomes" id="UP001319080"/>
    </source>
</evidence>
<dbReference type="RefSeq" id="WP_254088134.1">
    <property type="nucleotide sequence ID" value="NZ_JAHESE010000215.1"/>
</dbReference>
<gene>
    <name evidence="1" type="ORF">KK062_30485</name>
</gene>
<accession>A0AAP2GXA5</accession>
<dbReference type="InterPro" id="IPR027268">
    <property type="entry name" value="Peptidase_M4/M1_CTD_sf"/>
</dbReference>
<protein>
    <submittedName>
        <fullName evidence="1">Uncharacterized protein</fullName>
    </submittedName>
</protein>
<name>A0AAP2GXA5_9BACT</name>
<sequence length="86" mass="9761">EVEGAGLLVESFATYSAMQVVEDTLGYEHLLKYLSQMREEYEVPRSKAAPPLLRANNSFINYRKGPFALFALRNYIGKDSVNNAMR</sequence>
<dbReference type="SUPFAM" id="SSF55486">
    <property type="entry name" value="Metalloproteases ('zincins'), catalytic domain"/>
    <property type="match status" value="1"/>
</dbReference>
<dbReference type="EMBL" id="JAHESE010000215">
    <property type="protein sequence ID" value="MBT1712602.1"/>
    <property type="molecule type" value="Genomic_DNA"/>
</dbReference>